<keyword evidence="1" id="KW-0853">WD repeat</keyword>
<gene>
    <name evidence="4" type="ORF">A3B49_03325</name>
</gene>
<accession>A0A1F5MKC6</accession>
<sequence length="470" mass="51552">MVDTRNHYFTRRDAFGMAGTLFLAACGSTRTITPPAEAKALTPVNSSLIVEPQFRDSLTPNIEGTQVASLQTQPAQQNDLLSTLQAREAQATTPPILPIPQQTFTPPTPTVRRLPPTPTRAPSTPTPTQQPDGRMSWKKLKEYEVLAARRFALDFNPITNLVALSSDGDDIKAMRSFSGTKWCCVDLNVKVVDLEGRIIRIFPASRHSPLSISPDGRAIAYDVKYDVIEKGRNVGIKGNLVVNRILDGTQLISTDRGWGPLRNLIFSPDGNQIATSHDDQIKIWGASDGSLVRTIERDTSIAFPGMHHIRFSPDGKLLAVGSFGDKSIGLLDLANGSARKLPPLNDNGTNFIDFTLDGNQLITNSGYQELNSTRIWDVKEGKLLNTITTPIIRGSELGGEVRWVPGTNLLAQEIGADYRSKGKVIFWDRTTLKEVSRVSTPELNGTMNFTSDGKRMILGTLAGFSVWQRS</sequence>
<dbReference type="Proteomes" id="UP000178017">
    <property type="component" value="Unassembled WGS sequence"/>
</dbReference>
<name>A0A1F5MKC6_9BACT</name>
<evidence type="ECO:0000256" key="1">
    <source>
        <dbReference type="ARBA" id="ARBA00022574"/>
    </source>
</evidence>
<dbReference type="InterPro" id="IPR001680">
    <property type="entry name" value="WD40_rpt"/>
</dbReference>
<reference evidence="4 5" key="1">
    <citation type="journal article" date="2016" name="Nat. Commun.">
        <title>Thousands of microbial genomes shed light on interconnected biogeochemical processes in an aquifer system.</title>
        <authorList>
            <person name="Anantharaman K."/>
            <person name="Brown C.T."/>
            <person name="Hug L.A."/>
            <person name="Sharon I."/>
            <person name="Castelle C.J."/>
            <person name="Probst A.J."/>
            <person name="Thomas B.C."/>
            <person name="Singh A."/>
            <person name="Wilkins M.J."/>
            <person name="Karaoz U."/>
            <person name="Brodie E.L."/>
            <person name="Williams K.H."/>
            <person name="Hubbard S.S."/>
            <person name="Banfield J.F."/>
        </authorList>
    </citation>
    <scope>NUCLEOTIDE SEQUENCE [LARGE SCALE GENOMIC DNA]</scope>
</reference>
<dbReference type="InterPro" id="IPR011044">
    <property type="entry name" value="Quino_amine_DH_bsu"/>
</dbReference>
<evidence type="ECO:0000313" key="4">
    <source>
        <dbReference type="EMBL" id="OGE65803.1"/>
    </source>
</evidence>
<evidence type="ECO:0008006" key="6">
    <source>
        <dbReference type="Google" id="ProtNLM"/>
    </source>
</evidence>
<dbReference type="Pfam" id="PF00400">
    <property type="entry name" value="WD40"/>
    <property type="match status" value="1"/>
</dbReference>
<dbReference type="AlphaFoldDB" id="A0A1F5MKC6"/>
<dbReference type="SUPFAM" id="SSF50969">
    <property type="entry name" value="YVTN repeat-like/Quinoprotein amine dehydrogenase"/>
    <property type="match status" value="1"/>
</dbReference>
<protein>
    <recommendedName>
        <fullName evidence="6">Anaphase-promoting complex subunit 4 WD40 domain-containing protein</fullName>
    </recommendedName>
</protein>
<dbReference type="InterPro" id="IPR015943">
    <property type="entry name" value="WD40/YVTN_repeat-like_dom_sf"/>
</dbReference>
<dbReference type="SMART" id="SM00320">
    <property type="entry name" value="WD40"/>
    <property type="match status" value="2"/>
</dbReference>
<evidence type="ECO:0000256" key="2">
    <source>
        <dbReference type="ARBA" id="ARBA00022737"/>
    </source>
</evidence>
<dbReference type="EMBL" id="MFDO01000005">
    <property type="protein sequence ID" value="OGE65803.1"/>
    <property type="molecule type" value="Genomic_DNA"/>
</dbReference>
<dbReference type="PANTHER" id="PTHR22847">
    <property type="entry name" value="WD40 REPEAT PROTEIN"/>
    <property type="match status" value="1"/>
</dbReference>
<feature type="region of interest" description="Disordered" evidence="3">
    <location>
        <begin position="92"/>
        <end position="134"/>
    </location>
</feature>
<organism evidence="4 5">
    <name type="scientific">Candidatus Daviesbacteria bacterium RIFCSPLOWO2_01_FULL_40_24</name>
    <dbReference type="NCBI Taxonomy" id="1797787"/>
    <lineage>
        <taxon>Bacteria</taxon>
        <taxon>Candidatus Daviesiibacteriota</taxon>
    </lineage>
</organism>
<feature type="compositionally biased region" description="Low complexity" evidence="3">
    <location>
        <begin position="92"/>
        <end position="131"/>
    </location>
</feature>
<dbReference type="Gene3D" id="2.130.10.10">
    <property type="entry name" value="YVTN repeat-like/Quinoprotein amine dehydrogenase"/>
    <property type="match status" value="1"/>
</dbReference>
<dbReference type="PROSITE" id="PS51257">
    <property type="entry name" value="PROKAR_LIPOPROTEIN"/>
    <property type="match status" value="1"/>
</dbReference>
<evidence type="ECO:0000256" key="3">
    <source>
        <dbReference type="SAM" id="MobiDB-lite"/>
    </source>
</evidence>
<keyword evidence="2" id="KW-0677">Repeat</keyword>
<comment type="caution">
    <text evidence="4">The sequence shown here is derived from an EMBL/GenBank/DDBJ whole genome shotgun (WGS) entry which is preliminary data.</text>
</comment>
<evidence type="ECO:0000313" key="5">
    <source>
        <dbReference type="Proteomes" id="UP000178017"/>
    </source>
</evidence>
<dbReference type="PANTHER" id="PTHR22847:SF637">
    <property type="entry name" value="WD REPEAT DOMAIN 5B"/>
    <property type="match status" value="1"/>
</dbReference>
<proteinExistence type="predicted"/>